<proteinExistence type="predicted"/>
<gene>
    <name evidence="1" type="ORF">OVA965_LOCUS26961</name>
    <name evidence="2" type="ORF">TMI583_LOCUS27704</name>
</gene>
<evidence type="ECO:0000313" key="3">
    <source>
        <dbReference type="Proteomes" id="UP000682733"/>
    </source>
</evidence>
<evidence type="ECO:0000313" key="2">
    <source>
        <dbReference type="EMBL" id="CAF4072223.1"/>
    </source>
</evidence>
<dbReference type="AlphaFoldDB" id="A0A8S2PYQ0"/>
<comment type="caution">
    <text evidence="2">The sequence shown here is derived from an EMBL/GenBank/DDBJ whole genome shotgun (WGS) entry which is preliminary data.</text>
</comment>
<reference evidence="2" key="1">
    <citation type="submission" date="2021-02" db="EMBL/GenBank/DDBJ databases">
        <authorList>
            <person name="Nowell W R."/>
        </authorList>
    </citation>
    <scope>NUCLEOTIDE SEQUENCE</scope>
</reference>
<evidence type="ECO:0000313" key="1">
    <source>
        <dbReference type="EMBL" id="CAF1266082.1"/>
    </source>
</evidence>
<sequence length="421" mass="49803">TAQFYDEYCNPQKLASYQLCLDPSLNQFLEKMAILEGFPPYKIHKLPDIERDAKQILILQEKFSKAINVENQRLHRERLDTEQMNIGVIVLAQQVLSQYGDFLQRYQAVYQQLQEQIQRIDVNQLATGLEIRSIEIANLRSTFNRIINEQRFHQSLVVSQRRAETLINDNLSEIESSELAEKQQNDKSSLSLFPISSHSGVKKLNDRINEQEFFLDILPYIDQVKNLKRSMNSTYDIDWKVCPNQNGQEMFLKDWYKENDKLKQDKLPKEKVMEEIKKFTFNQEEDRRVLQKVATEINLNRWYFYGETADGRVSEGFVDQKNELRPLEIDLKDIFPDDFRKEKCEKFINKEVQILTHLLTIFTKDNENSTQNHFIKSISKIDYENQCSLNTGIRIYDLRKSDHGNYLKNKLNPIRTEILLV</sequence>
<dbReference type="Proteomes" id="UP000682733">
    <property type="component" value="Unassembled WGS sequence"/>
</dbReference>
<protein>
    <submittedName>
        <fullName evidence="2">Uncharacterized protein</fullName>
    </submittedName>
</protein>
<organism evidence="2 3">
    <name type="scientific">Didymodactylos carnosus</name>
    <dbReference type="NCBI Taxonomy" id="1234261"/>
    <lineage>
        <taxon>Eukaryota</taxon>
        <taxon>Metazoa</taxon>
        <taxon>Spiralia</taxon>
        <taxon>Gnathifera</taxon>
        <taxon>Rotifera</taxon>
        <taxon>Eurotatoria</taxon>
        <taxon>Bdelloidea</taxon>
        <taxon>Philodinida</taxon>
        <taxon>Philodinidae</taxon>
        <taxon>Didymodactylos</taxon>
    </lineage>
</organism>
<accession>A0A8S2PYQ0</accession>
<dbReference type="EMBL" id="CAJNOK010017550">
    <property type="protein sequence ID" value="CAF1266082.1"/>
    <property type="molecule type" value="Genomic_DNA"/>
</dbReference>
<dbReference type="EMBL" id="CAJOBA010039110">
    <property type="protein sequence ID" value="CAF4072223.1"/>
    <property type="molecule type" value="Genomic_DNA"/>
</dbReference>
<feature type="non-terminal residue" evidence="2">
    <location>
        <position position="1"/>
    </location>
</feature>
<name>A0A8S2PYQ0_9BILA</name>
<dbReference type="Proteomes" id="UP000677228">
    <property type="component" value="Unassembled WGS sequence"/>
</dbReference>